<dbReference type="PATRIC" id="fig|218284.4.peg.3613"/>
<evidence type="ECO:0000259" key="1">
    <source>
        <dbReference type="Pfam" id="PF14493"/>
    </source>
</evidence>
<dbReference type="PIRSF" id="PIRSF021350">
    <property type="entry name" value="UCP021350"/>
    <property type="match status" value="1"/>
</dbReference>
<evidence type="ECO:0000313" key="2">
    <source>
        <dbReference type="EMBL" id="KPL59740.1"/>
    </source>
</evidence>
<dbReference type="EMBL" id="LIXZ01000006">
    <property type="protein sequence ID" value="KPL59740.1"/>
    <property type="molecule type" value="Genomic_DNA"/>
</dbReference>
<sequence>MVQYLTITYILRSRELTYLNYVILYCFLQISGERSIYSVFHILKGKKSSQSIQDAHIFHLQPFFLSLPKLKRSYFNQKVTELEQAGWITFGESDNAHLSVEGSKAVKEHFLGDAFPSEMNGLIYGDQTRLFWMRLSLLVQVLSNAKQQETLYYPVQRNKLIQEWVKDCIRTNPNSDQLSSMLFKELTTLLNSQENDPSLLVFRLTGYRDYGWTEFQVAEKIGMDPEEYRFRFLNLLHGMLTEIEKDPKGYPLLYSISLKSDHRQNLTISTSKTYDLYKRGHSLEEIARIRKLKLNTIEDHVIELILTEEDLAIDPFITSEEYVNVLKVMKEVQTKRLKPIKEKLPHLTYFQIRVAIAKAGETREFATRT</sequence>
<feature type="domain" description="Helicase Helix-turn-helix" evidence="1">
    <location>
        <begin position="269"/>
        <end position="356"/>
    </location>
</feature>
<dbReference type="InterPro" id="IPR029491">
    <property type="entry name" value="Helicase_HTH"/>
</dbReference>
<dbReference type="Pfam" id="PF14493">
    <property type="entry name" value="HTH_40"/>
    <property type="match status" value="1"/>
</dbReference>
<protein>
    <recommendedName>
        <fullName evidence="1">Helicase Helix-turn-helix domain-containing protein</fullName>
    </recommendedName>
</protein>
<dbReference type="Proteomes" id="UP000050398">
    <property type="component" value="Unassembled WGS sequence"/>
</dbReference>
<dbReference type="InterPro" id="IPR008308">
    <property type="entry name" value="YpbB-like"/>
</dbReference>
<accession>A0A0P6WGQ2</accession>
<dbReference type="AlphaFoldDB" id="A0A0P6WGQ2"/>
<organism evidence="2 3">
    <name type="scientific">Rossellomorea vietnamensis</name>
    <dbReference type="NCBI Taxonomy" id="218284"/>
    <lineage>
        <taxon>Bacteria</taxon>
        <taxon>Bacillati</taxon>
        <taxon>Bacillota</taxon>
        <taxon>Bacilli</taxon>
        <taxon>Bacillales</taxon>
        <taxon>Bacillaceae</taxon>
        <taxon>Rossellomorea</taxon>
    </lineage>
</organism>
<name>A0A0P6WGQ2_9BACI</name>
<comment type="caution">
    <text evidence="2">The sequence shown here is derived from an EMBL/GenBank/DDBJ whole genome shotgun (WGS) entry which is preliminary data.</text>
</comment>
<gene>
    <name evidence="2" type="ORF">AM506_09760</name>
</gene>
<proteinExistence type="predicted"/>
<reference evidence="2 3" key="1">
    <citation type="submission" date="2015-08" db="EMBL/GenBank/DDBJ databases">
        <title>Draft Genome Sequence of Bacillus vietnamensis UCD-SED5.</title>
        <authorList>
            <person name="Lee R.D."/>
            <person name="Jospin G."/>
            <person name="Lang J.M."/>
            <person name="Coil D.A."/>
            <person name="Eisen J.A."/>
        </authorList>
    </citation>
    <scope>NUCLEOTIDE SEQUENCE [LARGE SCALE GENOMIC DNA]</scope>
    <source>
        <strain evidence="2 3">UCD-SED5</strain>
    </source>
</reference>
<evidence type="ECO:0000313" key="3">
    <source>
        <dbReference type="Proteomes" id="UP000050398"/>
    </source>
</evidence>